<dbReference type="STRING" id="1560234.SP90_08045"/>
<dbReference type="Pfam" id="PF06995">
    <property type="entry name" value="Phage_P2_GpU"/>
    <property type="match status" value="1"/>
</dbReference>
<dbReference type="Proteomes" id="UP000091979">
    <property type="component" value="Unassembled WGS sequence"/>
</dbReference>
<evidence type="ECO:0000313" key="2">
    <source>
        <dbReference type="Proteomes" id="UP000091979"/>
    </source>
</evidence>
<dbReference type="PATRIC" id="fig|1560234.3.peg.427"/>
<reference evidence="1 2" key="1">
    <citation type="submission" date="2015-01" db="EMBL/GenBank/DDBJ databases">
        <title>Desulfovibrio sp. JC271 draft genome sequence.</title>
        <authorList>
            <person name="Shivani Y."/>
            <person name="Subhash Y."/>
            <person name="Sasikala C."/>
            <person name="Ramana C.V."/>
        </authorList>
    </citation>
    <scope>NUCLEOTIDE SEQUENCE [LARGE SCALE GENOMIC DNA]</scope>
    <source>
        <strain evidence="1 2">JC271</strain>
    </source>
</reference>
<keyword evidence="2" id="KW-1185">Reference proteome</keyword>
<sequence>MMKLGDYTFSLKNAAYTSSSRSSSYKWAEQARIGSNPHLQFTGVGADTLSLQGVVLPTYRGGLEQVVTMRADAGNGKPLALTDSYGDLHGFWCITAITEKGSDFLPGGFPQKIEFTLELKYAGEKI</sequence>
<dbReference type="PIRSF" id="PIRSF029208">
    <property type="entry name" value="Phage_tail_GPU"/>
    <property type="match status" value="1"/>
</dbReference>
<gene>
    <name evidence="1" type="ORF">SP90_08045</name>
</gene>
<proteinExistence type="predicted"/>
<name>A0A1B7XDU3_9BACT</name>
<evidence type="ECO:0000313" key="1">
    <source>
        <dbReference type="EMBL" id="OBQ52164.1"/>
    </source>
</evidence>
<dbReference type="EMBL" id="JXMS01000011">
    <property type="protein sequence ID" value="OBQ52164.1"/>
    <property type="molecule type" value="Genomic_DNA"/>
</dbReference>
<comment type="caution">
    <text evidence="1">The sequence shown here is derived from an EMBL/GenBank/DDBJ whole genome shotgun (WGS) entry which is preliminary data.</text>
</comment>
<dbReference type="AlphaFoldDB" id="A0A1B7XDU3"/>
<organism evidence="1 2">
    <name type="scientific">Halodesulfovibrio spirochaetisodalis</name>
    <dbReference type="NCBI Taxonomy" id="1560234"/>
    <lineage>
        <taxon>Bacteria</taxon>
        <taxon>Pseudomonadati</taxon>
        <taxon>Thermodesulfobacteriota</taxon>
        <taxon>Desulfovibrionia</taxon>
        <taxon>Desulfovibrionales</taxon>
        <taxon>Desulfovibrionaceae</taxon>
        <taxon>Halodesulfovibrio</taxon>
    </lineage>
</organism>
<dbReference type="InterPro" id="IPR016912">
    <property type="entry name" value="Phage_P2_GpU"/>
</dbReference>
<protein>
    <submittedName>
        <fullName evidence="1">Tail protein</fullName>
    </submittedName>
</protein>
<dbReference type="InterPro" id="IPR009734">
    <property type="entry name" value="Myoviridae_GpU"/>
</dbReference>
<accession>A0A1B7XDU3</accession>